<feature type="compositionally biased region" description="Polar residues" evidence="12">
    <location>
        <begin position="58"/>
        <end position="70"/>
    </location>
</feature>
<dbReference type="Pfam" id="PF01694">
    <property type="entry name" value="Rhomboid"/>
    <property type="match status" value="2"/>
</dbReference>
<keyword evidence="9 11" id="KW-1133">Transmembrane helix</keyword>
<evidence type="ECO:0000256" key="11">
    <source>
        <dbReference type="RuleBase" id="RU362115"/>
    </source>
</evidence>
<feature type="domain" description="Peptidase S54 rhomboid" evidence="13">
    <location>
        <begin position="128"/>
        <end position="207"/>
    </location>
</feature>
<evidence type="ECO:0000313" key="14">
    <source>
        <dbReference type="EMBL" id="GMI28882.1"/>
    </source>
</evidence>
<evidence type="ECO:0000256" key="9">
    <source>
        <dbReference type="ARBA" id="ARBA00022989"/>
    </source>
</evidence>
<evidence type="ECO:0000256" key="6">
    <source>
        <dbReference type="ARBA" id="ARBA00022692"/>
    </source>
</evidence>
<organism evidence="14 15">
    <name type="scientific">Tetraparma gracilis</name>
    <dbReference type="NCBI Taxonomy" id="2962635"/>
    <lineage>
        <taxon>Eukaryota</taxon>
        <taxon>Sar</taxon>
        <taxon>Stramenopiles</taxon>
        <taxon>Ochrophyta</taxon>
        <taxon>Bolidophyceae</taxon>
        <taxon>Parmales</taxon>
        <taxon>Triparmaceae</taxon>
        <taxon>Tetraparma</taxon>
    </lineage>
</organism>
<dbReference type="PANTHER" id="PTHR22936:SF69">
    <property type="entry name" value="RHOMBOID-LIKE PROTEIN"/>
    <property type="match status" value="1"/>
</dbReference>
<dbReference type="SUPFAM" id="SSF144091">
    <property type="entry name" value="Rhomboid-like"/>
    <property type="match status" value="2"/>
</dbReference>
<dbReference type="InterPro" id="IPR002610">
    <property type="entry name" value="Peptidase_S54_rhomboid-like"/>
</dbReference>
<evidence type="ECO:0000256" key="4">
    <source>
        <dbReference type="ARBA" id="ARBA00013039"/>
    </source>
</evidence>
<evidence type="ECO:0000256" key="1">
    <source>
        <dbReference type="ARBA" id="ARBA00000156"/>
    </source>
</evidence>
<keyword evidence="5 11" id="KW-0645">Protease</keyword>
<dbReference type="Proteomes" id="UP001165060">
    <property type="component" value="Unassembled WGS sequence"/>
</dbReference>
<dbReference type="EC" id="3.4.21.105" evidence="4"/>
<evidence type="ECO:0000256" key="7">
    <source>
        <dbReference type="ARBA" id="ARBA00022801"/>
    </source>
</evidence>
<feature type="region of interest" description="Disordered" evidence="12">
    <location>
        <begin position="1"/>
        <end position="70"/>
    </location>
</feature>
<evidence type="ECO:0000256" key="2">
    <source>
        <dbReference type="ARBA" id="ARBA00004141"/>
    </source>
</evidence>
<dbReference type="PANTHER" id="PTHR22936">
    <property type="entry name" value="RHOMBOID-RELATED"/>
    <property type="match status" value="1"/>
</dbReference>
<feature type="transmembrane region" description="Helical" evidence="11">
    <location>
        <begin position="75"/>
        <end position="100"/>
    </location>
</feature>
<keyword evidence="15" id="KW-1185">Reference proteome</keyword>
<evidence type="ECO:0000256" key="3">
    <source>
        <dbReference type="ARBA" id="ARBA00009045"/>
    </source>
</evidence>
<feature type="transmembrane region" description="Helical" evidence="11">
    <location>
        <begin position="169"/>
        <end position="188"/>
    </location>
</feature>
<reference evidence="14 15" key="1">
    <citation type="journal article" date="2023" name="Commun. Biol.">
        <title>Genome analysis of Parmales, the sister group of diatoms, reveals the evolutionary specialization of diatoms from phago-mixotrophs to photoautotrophs.</title>
        <authorList>
            <person name="Ban H."/>
            <person name="Sato S."/>
            <person name="Yoshikawa S."/>
            <person name="Yamada K."/>
            <person name="Nakamura Y."/>
            <person name="Ichinomiya M."/>
            <person name="Sato N."/>
            <person name="Blanc-Mathieu R."/>
            <person name="Endo H."/>
            <person name="Kuwata A."/>
            <person name="Ogata H."/>
        </authorList>
    </citation>
    <scope>NUCLEOTIDE SEQUENCE [LARGE SCALE GENOMIC DNA]</scope>
</reference>
<dbReference type="InterPro" id="IPR022764">
    <property type="entry name" value="Peptidase_S54_rhomboid_dom"/>
</dbReference>
<comment type="subcellular location">
    <subcellularLocation>
        <location evidence="2 11">Membrane</location>
        <topology evidence="2 11">Multi-pass membrane protein</topology>
    </subcellularLocation>
</comment>
<dbReference type="EMBL" id="BRYB01000379">
    <property type="protein sequence ID" value="GMI28882.1"/>
    <property type="molecule type" value="Genomic_DNA"/>
</dbReference>
<accession>A0ABQ6MMX8</accession>
<feature type="transmembrane region" description="Helical" evidence="11">
    <location>
        <begin position="319"/>
        <end position="337"/>
    </location>
</feature>
<name>A0ABQ6MMX8_9STRA</name>
<evidence type="ECO:0000259" key="13">
    <source>
        <dbReference type="Pfam" id="PF01694"/>
    </source>
</evidence>
<evidence type="ECO:0000313" key="15">
    <source>
        <dbReference type="Proteomes" id="UP001165060"/>
    </source>
</evidence>
<feature type="transmembrane region" description="Helical" evidence="11">
    <location>
        <begin position="291"/>
        <end position="307"/>
    </location>
</feature>
<protein>
    <recommendedName>
        <fullName evidence="4">rhomboid protease</fullName>
        <ecNumber evidence="4">3.4.21.105</ecNumber>
    </recommendedName>
</protein>
<comment type="catalytic activity">
    <reaction evidence="1 11">
        <text>Cleaves type-1 transmembrane domains using a catalytic dyad composed of serine and histidine that are contributed by different transmembrane domains.</text>
        <dbReference type="EC" id="3.4.21.105"/>
    </reaction>
</comment>
<keyword evidence="10 11" id="KW-0472">Membrane</keyword>
<keyword evidence="6 11" id="KW-0812">Transmembrane</keyword>
<comment type="caution">
    <text evidence="14">The sequence shown here is derived from an EMBL/GenBank/DDBJ whole genome shotgun (WGS) entry which is preliminary data.</text>
</comment>
<evidence type="ECO:0000256" key="8">
    <source>
        <dbReference type="ARBA" id="ARBA00022825"/>
    </source>
</evidence>
<comment type="function">
    <text evidence="11">Serine protease involved in intramembrane proteolysis.</text>
</comment>
<proteinExistence type="inferred from homology"/>
<dbReference type="InterPro" id="IPR035952">
    <property type="entry name" value="Rhomboid-like_sf"/>
</dbReference>
<feature type="domain" description="Peptidase S54 rhomboid" evidence="13">
    <location>
        <begin position="271"/>
        <end position="305"/>
    </location>
</feature>
<comment type="similarity">
    <text evidence="3 11">Belongs to the peptidase S54 family.</text>
</comment>
<gene>
    <name evidence="14" type="ORF">TeGR_g12090</name>
</gene>
<feature type="compositionally biased region" description="Low complexity" evidence="12">
    <location>
        <begin position="14"/>
        <end position="27"/>
    </location>
</feature>
<comment type="caution">
    <text evidence="11">Lacks conserved residue(s) required for the propagation of feature annotation.</text>
</comment>
<keyword evidence="7 11" id="KW-0378">Hydrolase</keyword>
<sequence>MELHPKDVEITIVPSSRSASSTPHSTPSAPPRAGQPGSQAGAYALPKGAESGAAPSIRTATSVERSSSGPQPVPYVTYALSLAQVGVFASLVFACGFAPLQYNPMLGPWPDVLDYYGAKNAPKIVGEGEWWRLLTPMLLHSGVLHIAGNLAMQLDDGARYERSWGHTRFLIVYLVSAVGGSLLSTLLVPGTLGVGASGALLGLIGARQAQCFVKLWSTRLPGNPDEWSEDGVRGGGGGGLYLSMSEDREYLEDVNARDRAYRWQELRITFCQCALIAAMSFIPLIDWAAHLGGYVTGLLLGFVLYTFPRLHKRRRCRFFILVLGGGSVAGIVLIYSWSIKALAELDVQEYEFLLDVCAYYKSALEGYECSCIMAEDN</sequence>
<evidence type="ECO:0000256" key="5">
    <source>
        <dbReference type="ARBA" id="ARBA00022670"/>
    </source>
</evidence>
<keyword evidence="8 11" id="KW-0720">Serine protease</keyword>
<evidence type="ECO:0000256" key="12">
    <source>
        <dbReference type="SAM" id="MobiDB-lite"/>
    </source>
</evidence>
<evidence type="ECO:0000256" key="10">
    <source>
        <dbReference type="ARBA" id="ARBA00023136"/>
    </source>
</evidence>
<dbReference type="Gene3D" id="1.20.1540.10">
    <property type="entry name" value="Rhomboid-like"/>
    <property type="match status" value="1"/>
</dbReference>